<evidence type="ECO:0000313" key="3">
    <source>
        <dbReference type="Proteomes" id="UP000001973"/>
    </source>
</evidence>
<proteinExistence type="predicted"/>
<feature type="region of interest" description="Disordered" evidence="1">
    <location>
        <begin position="1"/>
        <end position="63"/>
    </location>
</feature>
<dbReference type="AlphaFoldDB" id="Q9AK15"/>
<keyword evidence="3" id="KW-1185">Reference proteome</keyword>
<name>Q9AK15_STRCO</name>
<evidence type="ECO:0000256" key="1">
    <source>
        <dbReference type="SAM" id="MobiDB-lite"/>
    </source>
</evidence>
<feature type="region of interest" description="Disordered" evidence="1">
    <location>
        <begin position="84"/>
        <end position="134"/>
    </location>
</feature>
<dbReference type="STRING" id="100226.gene:17765373"/>
<feature type="compositionally biased region" description="Basic and acidic residues" evidence="1">
    <location>
        <begin position="49"/>
        <end position="60"/>
    </location>
</feature>
<dbReference type="Proteomes" id="UP000001973">
    <property type="component" value="Chromosome"/>
</dbReference>
<feature type="compositionally biased region" description="Gly residues" evidence="1">
    <location>
        <begin position="124"/>
        <end position="134"/>
    </location>
</feature>
<organism evidence="2 3">
    <name type="scientific">Streptomyces coelicolor (strain ATCC BAA-471 / A3(2) / M145)</name>
    <dbReference type="NCBI Taxonomy" id="100226"/>
    <lineage>
        <taxon>Bacteria</taxon>
        <taxon>Bacillati</taxon>
        <taxon>Actinomycetota</taxon>
        <taxon>Actinomycetes</taxon>
        <taxon>Kitasatosporales</taxon>
        <taxon>Streptomycetaceae</taxon>
        <taxon>Streptomyces</taxon>
        <taxon>Streptomyces albidoflavus group</taxon>
    </lineage>
</organism>
<dbReference type="HOGENOM" id="CLU_1894946_0_0_11"/>
<dbReference type="InParanoid" id="Q9AK15"/>
<protein>
    <submittedName>
        <fullName evidence="2">Uncharacterized protein</fullName>
    </submittedName>
</protein>
<dbReference type="KEGG" id="sco:SCO7713"/>
<reference evidence="2 3" key="2">
    <citation type="journal article" date="2002" name="Nature">
        <title>Complete genome sequence of the model actinomycete Streptomyces coelicolor A3(2).</title>
        <authorList>
            <person name="Bentley S.D."/>
            <person name="Chater K.F."/>
            <person name="Cerdeno-Tarraga A.M."/>
            <person name="Challis G.L."/>
            <person name="Thomson N.R."/>
            <person name="James K.D."/>
            <person name="Harris D.E."/>
            <person name="Quail M.A."/>
            <person name="Kieser H."/>
            <person name="Harper D."/>
            <person name="Bateman A."/>
            <person name="Brown S."/>
            <person name="Chandra G."/>
            <person name="Chen C.W."/>
            <person name="Collins M."/>
            <person name="Cronin A."/>
            <person name="Fraser A."/>
            <person name="Goble A."/>
            <person name="Hidalgo J."/>
            <person name="Hornsby T."/>
            <person name="Howarth S."/>
            <person name="Huang C.H."/>
            <person name="Kieser T."/>
            <person name="Larke L."/>
            <person name="Murphy L."/>
            <person name="Oliver K."/>
            <person name="O'Neil S."/>
            <person name="Rabbinowitsch E."/>
            <person name="Rajandream M.A."/>
            <person name="Rutherford K."/>
            <person name="Rutter S."/>
            <person name="Seeger K."/>
            <person name="Saunders D."/>
            <person name="Sharp S."/>
            <person name="Squares R."/>
            <person name="Squares S."/>
            <person name="Taylor K."/>
            <person name="Warren T."/>
            <person name="Wietzorrek A."/>
            <person name="Woodward J."/>
            <person name="Barrell B.G."/>
            <person name="Parkhill J."/>
            <person name="Hopwood D.A."/>
        </authorList>
    </citation>
    <scope>NUCLEOTIDE SEQUENCE [LARGE SCALE GENOMIC DNA]</scope>
    <source>
        <strain evidence="3">ATCC BAA-471 / A3(2) / M145</strain>
    </source>
</reference>
<gene>
    <name evidence="2" type="ordered locus">SCO7713</name>
    <name evidence="2" type="ORF">SC8D11.04</name>
</gene>
<dbReference type="PaxDb" id="100226-SCO7713"/>
<accession>Q9AK15</accession>
<evidence type="ECO:0000313" key="2">
    <source>
        <dbReference type="EMBL" id="CAC22721.1"/>
    </source>
</evidence>
<dbReference type="EMBL" id="AL645882">
    <property type="protein sequence ID" value="CAC22721.1"/>
    <property type="molecule type" value="Genomic_DNA"/>
</dbReference>
<dbReference type="EMBL" id="AL939132">
    <property type="protein sequence ID" value="CAC22721.1"/>
    <property type="molecule type" value="Genomic_DNA"/>
</dbReference>
<reference evidence="2 3" key="1">
    <citation type="journal article" date="1996" name="Mol. Microbiol.">
        <title>A set of ordered cosmids and a detailed genetic and physical map for the 8 Mb Streptomyces coelicolor A3(2) chromosome.</title>
        <authorList>
            <person name="Redenbach M."/>
            <person name="Kieser H.M."/>
            <person name="Denapaite D."/>
            <person name="Eichner A."/>
            <person name="Cullum J."/>
            <person name="Kinashi H."/>
            <person name="Hopwood D.A."/>
        </authorList>
    </citation>
    <scope>NUCLEOTIDE SEQUENCE [LARGE SCALE GENOMIC DNA]</scope>
    <source>
        <strain evidence="3">ATCC BAA-471 / A3(2) / M145</strain>
    </source>
</reference>
<sequence length="134" mass="14502">MRVVHPHQHAQQCGRPGQRQRDHGEPGPQDGEPDGQPGGQGGVVARKRPVPDARALRDRLGPGIERTAGTFLVHHEFQCLTSRVGHDGAEAGQHGPGDPSGVLAAHRRPRRPQQQRSEDHERALGGGFQSGRRP</sequence>